<comment type="similarity">
    <text evidence="5">Belongs to the DOCK family.</text>
</comment>
<dbReference type="InterPro" id="IPR027007">
    <property type="entry name" value="C2_DOCK-type_domain"/>
</dbReference>
<protein>
    <submittedName>
        <fullName evidence="9">Dedicator of cytokinesis</fullName>
    </submittedName>
</protein>
<dbReference type="Gene3D" id="1.20.1270.350">
    <property type="entry name" value="Dedicator of cytokinesis N-terminal subdomain"/>
    <property type="match status" value="1"/>
</dbReference>
<feature type="domain" description="SH3" evidence="7">
    <location>
        <begin position="12"/>
        <end position="74"/>
    </location>
</feature>
<evidence type="ECO:0000259" key="8">
    <source>
        <dbReference type="PROSITE" id="PS51650"/>
    </source>
</evidence>
<dbReference type="PROSITE" id="PS51650">
    <property type="entry name" value="C2_DOCK"/>
    <property type="match status" value="1"/>
</dbReference>
<accession>A0ABQ8Y6G2</accession>
<dbReference type="InterPro" id="IPR035892">
    <property type="entry name" value="C2_domain_sf"/>
</dbReference>
<evidence type="ECO:0000259" key="7">
    <source>
        <dbReference type="PROSITE" id="PS50002"/>
    </source>
</evidence>
<dbReference type="EMBL" id="JAOAOG010000226">
    <property type="protein sequence ID" value="KAJ6239294.1"/>
    <property type="molecule type" value="Genomic_DNA"/>
</dbReference>
<comment type="caution">
    <text evidence="9">The sequence shown here is derived from an EMBL/GenBank/DDBJ whole genome shotgun (WGS) entry which is preliminary data.</text>
</comment>
<dbReference type="PANTHER" id="PTHR45653:SF10">
    <property type="entry name" value="MYOBLAST CITY, ISOFORM B"/>
    <property type="match status" value="1"/>
</dbReference>
<organism evidence="9 10">
    <name type="scientific">Anaeramoeba flamelloides</name>
    <dbReference type="NCBI Taxonomy" id="1746091"/>
    <lineage>
        <taxon>Eukaryota</taxon>
        <taxon>Metamonada</taxon>
        <taxon>Anaeramoebidae</taxon>
        <taxon>Anaeramoeba</taxon>
    </lineage>
</organism>
<dbReference type="InterPro" id="IPR001452">
    <property type="entry name" value="SH3_domain"/>
</dbReference>
<dbReference type="InterPro" id="IPR036028">
    <property type="entry name" value="SH3-like_dom_sf"/>
</dbReference>
<evidence type="ECO:0000256" key="6">
    <source>
        <dbReference type="SAM" id="Coils"/>
    </source>
</evidence>
<dbReference type="Pfam" id="PF16172">
    <property type="entry name" value="DOCK_N"/>
    <property type="match status" value="1"/>
</dbReference>
<sequence length="1273" mass="148915">MTDFEYEEKWEKFPGVCFTKHTFFGIHKDHLSLRTIGEPIIIEERYGEQWLKGYTLITERSGIFPTSFVKMEELSFTKEEFLSLKCHPVREFDPVVIECEQSLKQWSKMFLSKSGNKPKFKHSHFKPMLQLMSVILKLREEFLDQNTPIEALFEIKQRIVSNLDQINIHLVNKQQIRRENGDPVLIDYLGISKVHGMYLQNYHPDSFAQTRVTKLSTGATKYQILLDFKMVIIKMKDPYSVVFQIYSRQSNQMISESFTINMGGGAGVGEGGGQLKPNEMENKKLKTIFMDLNEKEINSDLYLVAHIYRRGLFNREKKKAKRGKIGQSIRQEQSVNLTIYEHPEETKFGKLHELILKKDINLTQLKNPYGVTLDLKTFKGDLDYIIQTYSDYNGTKLKLIPPTFKTKFQEIILPNNQRNDLYITFHGCNMINAKNAKNLELRVIVRSRSEKNGNHSDNSIKTNDKQSEDPFFSKAISYGNASEKRDMYTSYVCGSRGNPKWNETIKISLTPEQYQNAELFIEIFSCQPNASQMHSVGIVRLTNPDQSAIKQGERKIDLYKWDPKLSRKNSFYYLPNSKECQEKSSKVVIFKNALTLNINLVSTIMTQEAKLIEFFNWRKNNNDLDTVFKQLKYVSGNEKIKFIAKIFDTLFEIFCEKDNKFQEKIFEEVLNVHEDIIKTKGFEPVLNYLLNDYYNVENTNAPIEMQKNFSKIYLAFVTTLTNMLNIEEGNKMRQVLRTMKGLELIFKFICNSYGFHRKLNGESNSDESFKEKFSKLMNLFSNFMSLTDPVWVKSAQNVALKHFKTLFTSLLKIFDLDLIANLITKMIKSVNVEGREFMRRDKLTWIKSIAMGELVEQIESRQIIIKVIKEQINSNIVIEETLNEICVSIINSLFTRTFEKAKKKNDFTKWTTQLLPFLHEIFRGLEYNDQLKKQITKEENKAIEEQQTKNKQAIEKIRKKLELKPEEIKNKENELEIENQNAINEIKSEFYMKVDKKNIIEGSLISSFLSLFHMMTSEHILILLNNYSESIDDQTILLERIFNLFLKILTQKKRLRLKIDDDFYQQFGLPESTDLPMSRYLIIIETFKNISQLLTESFLGENFKFKIWRLYVLSLIKFISLPELNSTITTGSGSGGSSNSDHNLNNSSAKFIHAQYGDLREVAALILENCWYSLDDLIIKFVPNEVEYFLNLLLLDNEELVNYGFEFYFKMFLEEFSRTGEVSGIEQGTVAMVGNIIDTENDEIFINNFFYRFEQKFDEWESIKEHGKNFWIN</sequence>
<evidence type="ECO:0000313" key="9">
    <source>
        <dbReference type="EMBL" id="KAJ6239294.1"/>
    </source>
</evidence>
<evidence type="ECO:0000256" key="2">
    <source>
        <dbReference type="ARBA" id="ARBA00022443"/>
    </source>
</evidence>
<comment type="subcellular location">
    <subcellularLocation>
        <location evidence="1">Cytoplasm</location>
    </subcellularLocation>
</comment>
<dbReference type="Gene3D" id="2.60.40.150">
    <property type="entry name" value="C2 domain"/>
    <property type="match status" value="1"/>
</dbReference>
<dbReference type="Pfam" id="PF23554">
    <property type="entry name" value="TPR_DOCK"/>
    <property type="match status" value="1"/>
</dbReference>
<dbReference type="InterPro" id="IPR026791">
    <property type="entry name" value="DOCK"/>
</dbReference>
<proteinExistence type="inferred from homology"/>
<dbReference type="PROSITE" id="PS50002">
    <property type="entry name" value="SH3"/>
    <property type="match status" value="1"/>
</dbReference>
<feature type="domain" description="C2 DOCK-type" evidence="8">
    <location>
        <begin position="418"/>
        <end position="601"/>
    </location>
</feature>
<dbReference type="Proteomes" id="UP001150062">
    <property type="component" value="Unassembled WGS sequence"/>
</dbReference>
<keyword evidence="6" id="KW-0175">Coiled coil</keyword>
<keyword evidence="10" id="KW-1185">Reference proteome</keyword>
<dbReference type="SUPFAM" id="SSF50044">
    <property type="entry name" value="SH3-domain"/>
    <property type="match status" value="1"/>
</dbReference>
<feature type="coiled-coil region" evidence="6">
    <location>
        <begin position="928"/>
        <end position="974"/>
    </location>
</feature>
<dbReference type="InterPro" id="IPR056372">
    <property type="entry name" value="TPR_DOCK"/>
</dbReference>
<evidence type="ECO:0000256" key="3">
    <source>
        <dbReference type="ARBA" id="ARBA00022490"/>
    </source>
</evidence>
<reference evidence="9" key="1">
    <citation type="submission" date="2022-08" db="EMBL/GenBank/DDBJ databases">
        <title>Novel sulfate-reducing endosymbionts in the free-living metamonad Anaeramoeba.</title>
        <authorList>
            <person name="Jerlstrom-Hultqvist J."/>
            <person name="Cepicka I."/>
            <person name="Gallot-Lavallee L."/>
            <person name="Salas-Leiva D."/>
            <person name="Curtis B.A."/>
            <person name="Zahonova K."/>
            <person name="Pipaliya S."/>
            <person name="Dacks J."/>
            <person name="Roger A.J."/>
        </authorList>
    </citation>
    <scope>NUCLEOTIDE SEQUENCE</scope>
    <source>
        <strain evidence="9">Schooner1</strain>
    </source>
</reference>
<dbReference type="PANTHER" id="PTHR45653">
    <property type="entry name" value="DEDICATOR OF CYTOKINESIS"/>
    <property type="match status" value="1"/>
</dbReference>
<dbReference type="SUPFAM" id="SSF49562">
    <property type="entry name" value="C2 domain (Calcium/lipid-binding domain, CaLB)"/>
    <property type="match status" value="1"/>
</dbReference>
<dbReference type="InterPro" id="IPR042455">
    <property type="entry name" value="DOCK_N_sub1"/>
</dbReference>
<evidence type="ECO:0000313" key="10">
    <source>
        <dbReference type="Proteomes" id="UP001150062"/>
    </source>
</evidence>
<dbReference type="InterPro" id="IPR032376">
    <property type="entry name" value="DOCK_N"/>
</dbReference>
<evidence type="ECO:0000256" key="4">
    <source>
        <dbReference type="PROSITE-ProRule" id="PRU00192"/>
    </source>
</evidence>
<gene>
    <name evidence="9" type="ORF">M0813_25176</name>
</gene>
<name>A0ABQ8Y6G2_9EUKA</name>
<evidence type="ECO:0000256" key="5">
    <source>
        <dbReference type="PROSITE-ProRule" id="PRU00983"/>
    </source>
</evidence>
<keyword evidence="3" id="KW-0963">Cytoplasm</keyword>
<dbReference type="Gene3D" id="2.30.30.40">
    <property type="entry name" value="SH3 Domains"/>
    <property type="match status" value="1"/>
</dbReference>
<evidence type="ECO:0000256" key="1">
    <source>
        <dbReference type="ARBA" id="ARBA00004496"/>
    </source>
</evidence>
<dbReference type="Pfam" id="PF14429">
    <property type="entry name" value="DOCK-C2"/>
    <property type="match status" value="1"/>
</dbReference>
<keyword evidence="2 4" id="KW-0728">SH3 domain</keyword>